<sequence length="389" mass="45256">YLYNKRHVVAYFTAVGNIIIIPFILYLIFAKVKDGFFKYFTLNLMIVCVTSAIAALITDAINITKLFISIKKANYICIKMNSTYSNSSDFINSPNVPLCEGVGIFCPYLYNKRHVVAYFTTVGNIIIIPFILYLIFTKVKDGFFKYFTLNLMFVCVTSAIAASIIDAINVAKLFISITESKLHLFEIREWMRFYVKLGSIWFHALTLYAVIICYLPYVKPFFYTKKFSNRSQKPYYVALHTSILIWSTSVTYLFTEFKYRIPYFLTHITLFISLFVVALIGSFKISKYKPLRVDSIRIAKAQQKRLYSFILYSYSIEIITLPMFINACAHTFCIFAGCESDFLASYFKTIINLIIYYFYEMRSIAIITITILALEPYRRATFSLFSKRK</sequence>
<feature type="transmembrane region" description="Helical" evidence="1">
    <location>
        <begin position="354"/>
        <end position="374"/>
    </location>
</feature>
<keyword evidence="1" id="KW-0472">Membrane</keyword>
<evidence type="ECO:0000313" key="3">
    <source>
        <dbReference type="Proteomes" id="UP000278627"/>
    </source>
</evidence>
<proteinExistence type="predicted"/>
<organism evidence="4">
    <name type="scientific">Brugia pahangi</name>
    <name type="common">Filarial nematode worm</name>
    <dbReference type="NCBI Taxonomy" id="6280"/>
    <lineage>
        <taxon>Eukaryota</taxon>
        <taxon>Metazoa</taxon>
        <taxon>Ecdysozoa</taxon>
        <taxon>Nematoda</taxon>
        <taxon>Chromadorea</taxon>
        <taxon>Rhabditida</taxon>
        <taxon>Spirurina</taxon>
        <taxon>Spiruromorpha</taxon>
        <taxon>Filarioidea</taxon>
        <taxon>Onchocercidae</taxon>
        <taxon>Brugia</taxon>
    </lineage>
</organism>
<feature type="transmembrane region" description="Helical" evidence="1">
    <location>
        <begin position="143"/>
        <end position="165"/>
    </location>
</feature>
<reference evidence="4" key="1">
    <citation type="submission" date="2017-02" db="UniProtKB">
        <authorList>
            <consortium name="WormBaseParasite"/>
        </authorList>
    </citation>
    <scope>IDENTIFICATION</scope>
</reference>
<protein>
    <submittedName>
        <fullName evidence="4">G_PROTEIN_RECEP_F1_2 domain-containing protein</fullName>
    </submittedName>
</protein>
<feature type="transmembrane region" description="Helical" evidence="1">
    <location>
        <begin position="36"/>
        <end position="57"/>
    </location>
</feature>
<feature type="transmembrane region" description="Helical" evidence="1">
    <location>
        <begin position="6"/>
        <end position="29"/>
    </location>
</feature>
<keyword evidence="1" id="KW-1133">Transmembrane helix</keyword>
<dbReference type="AlphaFoldDB" id="A0A0N4TM09"/>
<gene>
    <name evidence="2" type="ORF">BPAG_LOCUS9413</name>
</gene>
<dbReference type="EMBL" id="UZAD01013155">
    <property type="protein sequence ID" value="VDN90599.1"/>
    <property type="molecule type" value="Genomic_DNA"/>
</dbReference>
<feature type="transmembrane region" description="Helical" evidence="1">
    <location>
        <begin position="235"/>
        <end position="255"/>
    </location>
</feature>
<accession>A0A0N4TM09</accession>
<evidence type="ECO:0000313" key="2">
    <source>
        <dbReference type="EMBL" id="VDN90599.1"/>
    </source>
</evidence>
<feature type="transmembrane region" description="Helical" evidence="1">
    <location>
        <begin position="306"/>
        <end position="325"/>
    </location>
</feature>
<evidence type="ECO:0000256" key="1">
    <source>
        <dbReference type="SAM" id="Phobius"/>
    </source>
</evidence>
<evidence type="ECO:0000313" key="4">
    <source>
        <dbReference type="WBParaSite" id="BPAG_0000945101-mRNA-1"/>
    </source>
</evidence>
<dbReference type="Proteomes" id="UP000278627">
    <property type="component" value="Unassembled WGS sequence"/>
</dbReference>
<dbReference type="WBParaSite" id="BPAG_0000945101-mRNA-1">
    <property type="protein sequence ID" value="BPAG_0000945101-mRNA-1"/>
    <property type="gene ID" value="BPAG_0000945101"/>
</dbReference>
<feature type="transmembrane region" description="Helical" evidence="1">
    <location>
        <begin position="200"/>
        <end position="223"/>
    </location>
</feature>
<feature type="transmembrane region" description="Helical" evidence="1">
    <location>
        <begin position="261"/>
        <end position="285"/>
    </location>
</feature>
<name>A0A0N4TM09_BRUPA</name>
<feature type="transmembrane region" description="Helical" evidence="1">
    <location>
        <begin position="115"/>
        <end position="136"/>
    </location>
</feature>
<keyword evidence="1" id="KW-0812">Transmembrane</keyword>
<keyword evidence="3" id="KW-1185">Reference proteome</keyword>
<reference evidence="2 3" key="2">
    <citation type="submission" date="2018-11" db="EMBL/GenBank/DDBJ databases">
        <authorList>
            <consortium name="Pathogen Informatics"/>
        </authorList>
    </citation>
    <scope>NUCLEOTIDE SEQUENCE [LARGE SCALE GENOMIC DNA]</scope>
</reference>